<evidence type="ECO:0000313" key="3">
    <source>
        <dbReference type="Proteomes" id="UP000031057"/>
    </source>
</evidence>
<dbReference type="RefSeq" id="WP_039290157.1">
    <property type="nucleotide sequence ID" value="NZ_JTDI01000009.1"/>
</dbReference>
<dbReference type="Pfam" id="PF06742">
    <property type="entry name" value="DUF1214"/>
    <property type="match status" value="1"/>
</dbReference>
<proteinExistence type="predicted"/>
<comment type="caution">
    <text evidence="2">The sequence shown here is derived from an EMBL/GenBank/DDBJ whole genome shotgun (WGS) entry which is preliminary data.</text>
</comment>
<evidence type="ECO:0000259" key="1">
    <source>
        <dbReference type="Pfam" id="PF06742"/>
    </source>
</evidence>
<keyword evidence="3" id="KW-1185">Reference proteome</keyword>
<dbReference type="EMBL" id="JTDI01000009">
    <property type="protein sequence ID" value="KHK89115.1"/>
    <property type="molecule type" value="Genomic_DNA"/>
</dbReference>
<dbReference type="STRING" id="1348853.LK12_22590"/>
<evidence type="ECO:0000313" key="2">
    <source>
        <dbReference type="EMBL" id="KHK89115.1"/>
    </source>
</evidence>
<gene>
    <name evidence="2" type="ORF">LK12_22590</name>
</gene>
<protein>
    <recommendedName>
        <fullName evidence="1">DUF1214 domain-containing protein</fullName>
    </recommendedName>
</protein>
<feature type="domain" description="DUF1214" evidence="1">
    <location>
        <begin position="265"/>
        <end position="343"/>
    </location>
</feature>
<dbReference type="Proteomes" id="UP000031057">
    <property type="component" value="Unassembled WGS sequence"/>
</dbReference>
<dbReference type="AlphaFoldDB" id="A0A0B1ZF67"/>
<organism evidence="2 3">
    <name type="scientific">Novosphingobium malaysiense</name>
    <dbReference type="NCBI Taxonomy" id="1348853"/>
    <lineage>
        <taxon>Bacteria</taxon>
        <taxon>Pseudomonadati</taxon>
        <taxon>Pseudomonadota</taxon>
        <taxon>Alphaproteobacteria</taxon>
        <taxon>Sphingomonadales</taxon>
        <taxon>Sphingomonadaceae</taxon>
        <taxon>Novosphingobium</taxon>
    </lineage>
</organism>
<reference evidence="2 3" key="1">
    <citation type="submission" date="2014-10" db="EMBL/GenBank/DDBJ databases">
        <title>Genome sequence of Novosphingobium malaysiense MUSC 273(T).</title>
        <authorList>
            <person name="Lee L.-H."/>
        </authorList>
    </citation>
    <scope>NUCLEOTIDE SEQUENCE [LARGE SCALE GENOMIC DNA]</scope>
    <source>
        <strain evidence="2 3">MUSC 273</strain>
    </source>
</reference>
<dbReference type="InterPro" id="IPR010621">
    <property type="entry name" value="DUF1214"/>
</dbReference>
<dbReference type="Gene3D" id="2.60.120.1600">
    <property type="match status" value="1"/>
</dbReference>
<dbReference type="OrthoDB" id="7053758at2"/>
<name>A0A0B1ZF67_9SPHN</name>
<accession>A0A0B1ZF67</accession>
<sequence length="393" mass="44951">MLGWDQYVDLLKGHESILAQTVAPQDEQLRADLLRQFAMNLSQGYFLLFQADPDYPEFVPFENSTFLLQPNPDAVYYYTRVDGAGTYRVRGQRGTAPVVGLSTGARIIGTSDIPGQGFGNFDVDSLTIDAQGNFNVLFSAQRPEGYEGDWRELHPDADFILLRQFNYDWGQEQEVRIAIERLDRPAGSPSMRPRMAPEEVDRRMRDLFAYAKRLSQVGMGAVRRPHDQGFINAMHLHDFKDLGNGEDWPQAYFETVFDLADDEVLVLESELPEERHYWNVQVVDGLWNQVDVAYRQSSLNGHTARLAEDGMFRAVLSPRDPGYANWLDTGDHRFGMLIGRWYRCSSHPTPKVTKLKQTDVAAYLGDSTPRITPDERAVQLRERLVASQLRRKW</sequence>